<feature type="transmembrane region" description="Helical" evidence="6">
    <location>
        <begin position="136"/>
        <end position="162"/>
    </location>
</feature>
<protein>
    <submittedName>
        <fullName evidence="10">PspC domain-containing protein</fullName>
    </submittedName>
</protein>
<sequence>MKKTIIINIGNTIIHIEEDAYEILTAYLNEIKQHFAKNADDFEIVTDIENRIAEMFAEILEAGKRQVIEITDVQSVIAQMGSVKDFIGDEEVEDADPFVQQPSYLGAKKLYRDTDDGVIAGVCAGLGHYLNIEARWVRLIAFLTIFLGGAGFLAYIILWISMPRAVTRSEKMEMKGEATNLYGYQKNFEDELAAFKQKMKNAGDHFQPIAKRSGNFITEIIEALGRLLGTTGKLILKFIAGAFILCGFATLVCLIVCLAAFLGFLDANTFEVWPLSVINEELRNGIVLAAFVTLFIPVLALVLFAIRVAFNKKAINKSLSFGLLVIWLIGVAYSVYYTAKITSEFKEHAELVKTDDLKTFETYVIDVDKSVAFSKADSAALEIVNGNLDGRVVYDDSNEHPFRVPRNVRFVIEKSENNKTTITQNYESQGRTFAIALRNAQNIKYKYKQTDSLLILNPRLELKEESIWRNQEVTVTLKVPVGTRIKAKTDLYEYLYFNNFFCDDYNKTEDSYREWQMTEDGLKCKVELDKLKEENKP</sequence>
<evidence type="ECO:0000259" key="7">
    <source>
        <dbReference type="Pfam" id="PF04024"/>
    </source>
</evidence>
<dbReference type="InterPro" id="IPR054319">
    <property type="entry name" value="PspC-rel_ToastRack"/>
</dbReference>
<dbReference type="Pfam" id="PF22744">
    <property type="entry name" value="Toast-rack_PspC-Cterm"/>
    <property type="match status" value="1"/>
</dbReference>
<evidence type="ECO:0000313" key="10">
    <source>
        <dbReference type="EMBL" id="TKC01751.1"/>
    </source>
</evidence>
<dbReference type="AlphaFoldDB" id="A0A4U1C884"/>
<keyword evidence="11" id="KW-1185">Reference proteome</keyword>
<name>A0A4U1C884_9SPHI</name>
<dbReference type="EMBL" id="SWBO01000003">
    <property type="protein sequence ID" value="TKC01751.1"/>
    <property type="molecule type" value="Genomic_DNA"/>
</dbReference>
<evidence type="ECO:0000256" key="2">
    <source>
        <dbReference type="ARBA" id="ARBA00022475"/>
    </source>
</evidence>
<feature type="transmembrane region" description="Helical" evidence="6">
    <location>
        <begin position="234"/>
        <end position="265"/>
    </location>
</feature>
<evidence type="ECO:0000256" key="3">
    <source>
        <dbReference type="ARBA" id="ARBA00022692"/>
    </source>
</evidence>
<dbReference type="PANTHER" id="PTHR33885">
    <property type="entry name" value="PHAGE SHOCK PROTEIN C"/>
    <property type="match status" value="1"/>
</dbReference>
<evidence type="ECO:0000313" key="11">
    <source>
        <dbReference type="Proteomes" id="UP000310477"/>
    </source>
</evidence>
<dbReference type="Pfam" id="PF22571">
    <property type="entry name" value="LiaI-LiaF-TM_PspC"/>
    <property type="match status" value="1"/>
</dbReference>
<accession>A0A4U1C884</accession>
<dbReference type="Proteomes" id="UP000310477">
    <property type="component" value="Unassembled WGS sequence"/>
</dbReference>
<keyword evidence="2" id="KW-1003">Cell membrane</keyword>
<dbReference type="PANTHER" id="PTHR33885:SF3">
    <property type="entry name" value="PHAGE SHOCK PROTEIN C"/>
    <property type="match status" value="1"/>
</dbReference>
<dbReference type="InterPro" id="IPR007168">
    <property type="entry name" value="Phageshock_PspC_N"/>
</dbReference>
<comment type="subcellular location">
    <subcellularLocation>
        <location evidence="1">Cell membrane</location>
        <topology evidence="1">Single-pass membrane protein</topology>
    </subcellularLocation>
</comment>
<dbReference type="InterPro" id="IPR052027">
    <property type="entry name" value="PspC"/>
</dbReference>
<proteinExistence type="predicted"/>
<dbReference type="OrthoDB" id="5772680at2"/>
<keyword evidence="3 6" id="KW-0812">Transmembrane</keyword>
<comment type="caution">
    <text evidence="10">The sequence shown here is derived from an EMBL/GenBank/DDBJ whole genome shotgun (WGS) entry which is preliminary data.</text>
</comment>
<evidence type="ECO:0000256" key="5">
    <source>
        <dbReference type="ARBA" id="ARBA00023136"/>
    </source>
</evidence>
<dbReference type="RefSeq" id="WP_136875420.1">
    <property type="nucleotide sequence ID" value="NZ_SWBO01000003.1"/>
</dbReference>
<dbReference type="GO" id="GO:0005886">
    <property type="term" value="C:plasma membrane"/>
    <property type="evidence" value="ECO:0007669"/>
    <property type="project" value="UniProtKB-SubCell"/>
</dbReference>
<feature type="domain" description="PspC-related ToastRack" evidence="9">
    <location>
        <begin position="395"/>
        <end position="525"/>
    </location>
</feature>
<evidence type="ECO:0000259" key="8">
    <source>
        <dbReference type="Pfam" id="PF22571"/>
    </source>
</evidence>
<keyword evidence="4 6" id="KW-1133">Transmembrane helix</keyword>
<evidence type="ECO:0000256" key="6">
    <source>
        <dbReference type="SAM" id="Phobius"/>
    </source>
</evidence>
<organism evidence="10 11">
    <name type="scientific">Pedobacter cryotolerans</name>
    <dbReference type="NCBI Taxonomy" id="2571270"/>
    <lineage>
        <taxon>Bacteria</taxon>
        <taxon>Pseudomonadati</taxon>
        <taxon>Bacteroidota</taxon>
        <taxon>Sphingobacteriia</taxon>
        <taxon>Sphingobacteriales</taxon>
        <taxon>Sphingobacteriaceae</taxon>
        <taxon>Pedobacter</taxon>
    </lineage>
</organism>
<dbReference type="InterPro" id="IPR054321">
    <property type="entry name" value="PspC-rel_TM"/>
</dbReference>
<feature type="domain" description="Phage shock protein PspC N-terminal" evidence="7">
    <location>
        <begin position="108"/>
        <end position="164"/>
    </location>
</feature>
<feature type="transmembrane region" description="Helical" evidence="6">
    <location>
        <begin position="318"/>
        <end position="337"/>
    </location>
</feature>
<evidence type="ECO:0000256" key="1">
    <source>
        <dbReference type="ARBA" id="ARBA00004162"/>
    </source>
</evidence>
<feature type="transmembrane region" description="Helical" evidence="6">
    <location>
        <begin position="285"/>
        <end position="306"/>
    </location>
</feature>
<keyword evidence="5 6" id="KW-0472">Membrane</keyword>
<dbReference type="Pfam" id="PF04024">
    <property type="entry name" value="PspC"/>
    <property type="match status" value="1"/>
</dbReference>
<evidence type="ECO:0000259" key="9">
    <source>
        <dbReference type="Pfam" id="PF22744"/>
    </source>
</evidence>
<evidence type="ECO:0000256" key="4">
    <source>
        <dbReference type="ARBA" id="ARBA00022989"/>
    </source>
</evidence>
<gene>
    <name evidence="10" type="ORF">FA045_05720</name>
</gene>
<feature type="domain" description="PspC-related transmembrane region" evidence="8">
    <location>
        <begin position="208"/>
        <end position="345"/>
    </location>
</feature>
<reference evidence="10 11" key="1">
    <citation type="submission" date="2019-04" db="EMBL/GenBank/DDBJ databases">
        <title>Pedobacter sp. AR-2-6 sp. nov., isolated from Arctic soil.</title>
        <authorList>
            <person name="Dahal R.H."/>
            <person name="Kim D.-U."/>
        </authorList>
    </citation>
    <scope>NUCLEOTIDE SEQUENCE [LARGE SCALE GENOMIC DNA]</scope>
    <source>
        <strain evidence="10 11">AR-2-6</strain>
    </source>
</reference>